<dbReference type="EMBL" id="JAUSTY010000015">
    <property type="protein sequence ID" value="MDQ0167370.1"/>
    <property type="molecule type" value="Genomic_DNA"/>
</dbReference>
<dbReference type="InterPro" id="IPR014099">
    <property type="entry name" value="Spore_coat_GerQ"/>
</dbReference>
<dbReference type="NCBIfam" id="TIGR02728">
    <property type="entry name" value="spore_gerQ"/>
    <property type="match status" value="1"/>
</dbReference>
<evidence type="ECO:0000313" key="2">
    <source>
        <dbReference type="Proteomes" id="UP001235840"/>
    </source>
</evidence>
<sequence length="156" mass="17574">MNQPYFNPFVEQEGFYQGGERVNAPQFPQQLQVPTQAGAAIPMQGGYPSGQFPGFGGGTQGRPPVLPLEQSYIENILRLNLGRLATVYTTYEYNSEWNAKIYRGIIDEAGRDHVIIRDPETGRTFLLLMVNLDYVEFDEPINYVSPQLPGFVQSPR</sequence>
<gene>
    <name evidence="1" type="ORF">J2S11_003295</name>
</gene>
<name>A0ABT9W3E8_9BACI</name>
<organism evidence="1 2">
    <name type="scientific">Caldalkalibacillus horti</name>
    <dbReference type="NCBI Taxonomy" id="77523"/>
    <lineage>
        <taxon>Bacteria</taxon>
        <taxon>Bacillati</taxon>
        <taxon>Bacillota</taxon>
        <taxon>Bacilli</taxon>
        <taxon>Bacillales</taxon>
        <taxon>Bacillaceae</taxon>
        <taxon>Caldalkalibacillus</taxon>
    </lineage>
</organism>
<protein>
    <submittedName>
        <fullName evidence="1">Spore germination protein Q</fullName>
    </submittedName>
</protein>
<dbReference type="Proteomes" id="UP001235840">
    <property type="component" value="Unassembled WGS sequence"/>
</dbReference>
<keyword evidence="2" id="KW-1185">Reference proteome</keyword>
<reference evidence="1 2" key="1">
    <citation type="submission" date="2023-07" db="EMBL/GenBank/DDBJ databases">
        <title>Genomic Encyclopedia of Type Strains, Phase IV (KMG-IV): sequencing the most valuable type-strain genomes for metagenomic binning, comparative biology and taxonomic classification.</title>
        <authorList>
            <person name="Goeker M."/>
        </authorList>
    </citation>
    <scope>NUCLEOTIDE SEQUENCE [LARGE SCALE GENOMIC DNA]</scope>
    <source>
        <strain evidence="1 2">DSM 12751</strain>
    </source>
</reference>
<dbReference type="RefSeq" id="WP_307396244.1">
    <property type="nucleotide sequence ID" value="NZ_BAAADK010000002.1"/>
</dbReference>
<dbReference type="Pfam" id="PF09671">
    <property type="entry name" value="Spore_GerQ"/>
    <property type="match status" value="1"/>
</dbReference>
<accession>A0ABT9W3E8</accession>
<evidence type="ECO:0000313" key="1">
    <source>
        <dbReference type="EMBL" id="MDQ0167370.1"/>
    </source>
</evidence>
<proteinExistence type="predicted"/>
<comment type="caution">
    <text evidence="1">The sequence shown here is derived from an EMBL/GenBank/DDBJ whole genome shotgun (WGS) entry which is preliminary data.</text>
</comment>